<dbReference type="AlphaFoldDB" id="A0A6J4TZ08"/>
<dbReference type="PANTHER" id="PTHR48105">
    <property type="entry name" value="THIOREDOXIN REDUCTASE 1-RELATED-RELATED"/>
    <property type="match status" value="1"/>
</dbReference>
<accession>A0A6J4TZ08</accession>
<evidence type="ECO:0000313" key="4">
    <source>
        <dbReference type="EMBL" id="CAA9535644.1"/>
    </source>
</evidence>
<evidence type="ECO:0000256" key="2">
    <source>
        <dbReference type="ARBA" id="ARBA00023002"/>
    </source>
</evidence>
<protein>
    <submittedName>
        <fullName evidence="4">Thioredoxin reductase</fullName>
        <ecNumber evidence="4">1.8.1.9</ecNumber>
    </submittedName>
</protein>
<feature type="domain" description="Cyclic nucleotide-binding" evidence="3">
    <location>
        <begin position="12"/>
        <end position="97"/>
    </location>
</feature>
<organism evidence="4">
    <name type="scientific">uncultured Thermomicrobiales bacterium</name>
    <dbReference type="NCBI Taxonomy" id="1645740"/>
    <lineage>
        <taxon>Bacteria</taxon>
        <taxon>Pseudomonadati</taxon>
        <taxon>Thermomicrobiota</taxon>
        <taxon>Thermomicrobia</taxon>
        <taxon>Thermomicrobiales</taxon>
        <taxon>environmental samples</taxon>
    </lineage>
</organism>
<dbReference type="InterPro" id="IPR023753">
    <property type="entry name" value="FAD/NAD-binding_dom"/>
</dbReference>
<evidence type="ECO:0000256" key="1">
    <source>
        <dbReference type="ARBA" id="ARBA00022630"/>
    </source>
</evidence>
<proteinExistence type="predicted"/>
<keyword evidence="2 4" id="KW-0560">Oxidoreductase</keyword>
<dbReference type="InterPro" id="IPR018490">
    <property type="entry name" value="cNMP-bd_dom_sf"/>
</dbReference>
<dbReference type="InterPro" id="IPR036188">
    <property type="entry name" value="FAD/NAD-bd_sf"/>
</dbReference>
<dbReference type="GO" id="GO:0004791">
    <property type="term" value="F:thioredoxin-disulfide reductase (NADPH) activity"/>
    <property type="evidence" value="ECO:0007669"/>
    <property type="project" value="UniProtKB-EC"/>
</dbReference>
<evidence type="ECO:0000259" key="3">
    <source>
        <dbReference type="PROSITE" id="PS50042"/>
    </source>
</evidence>
<dbReference type="SMART" id="SM00100">
    <property type="entry name" value="cNMP"/>
    <property type="match status" value="1"/>
</dbReference>
<dbReference type="InterPro" id="IPR050097">
    <property type="entry name" value="Ferredoxin-NADP_redctase_2"/>
</dbReference>
<reference evidence="4" key="1">
    <citation type="submission" date="2020-02" db="EMBL/GenBank/DDBJ databases">
        <authorList>
            <person name="Meier V. D."/>
        </authorList>
    </citation>
    <scope>NUCLEOTIDE SEQUENCE</scope>
    <source>
        <strain evidence="4">AVDCRST_MAG59</strain>
    </source>
</reference>
<dbReference type="InterPro" id="IPR000595">
    <property type="entry name" value="cNMP-bd_dom"/>
</dbReference>
<dbReference type="PRINTS" id="PR00469">
    <property type="entry name" value="PNDRDTASEII"/>
</dbReference>
<dbReference type="SUPFAM" id="SSF51206">
    <property type="entry name" value="cAMP-binding domain-like"/>
    <property type="match status" value="1"/>
</dbReference>
<gene>
    <name evidence="4" type="ORF">AVDCRST_MAG59-295</name>
</gene>
<dbReference type="PROSITE" id="PS50042">
    <property type="entry name" value="CNMP_BINDING_3"/>
    <property type="match status" value="1"/>
</dbReference>
<sequence>MSVTPDDLQRQAFPVFDAAQITALRAYSTERPTQTGDVLFEVGDSYYPLVVVLEGRTRVLDRSQGADRVIKESGPGEFHGDLGLLTGQRAFAACVVAEPGRVLLAQPAAVQEMIRTVPDLSDLLVVAFAARRQILMQSAAASLTIIGVEETASVRTLQEFLDRNRIPHRFIARVDPAVTTVLAPFGYPPPAQTLVVVRGARLLADPTPIELARALGLDLVVDQAGPADLLVVGTGPAGLATAVYSASEGLSTVAIDNIAIGGQAGTSSRIENYLGFPSGISGGELAFRGEVQAIKFGARVTVPRRAMTLRERDGCFVVGMDDGAELLGRSVVIATGARYRRLGLPEQDRFEGVGIYYAATDLEARFCGGNEVVVVGGGNSAGQASMFLSRHARRVHHVYRGSGLGASMSEYLIARLQRVPNIKLWFGTNVIALHGEEKLEAVTLKGPQGDKVQLSVSAIFAMIGAEPCTGWLPAAIGLDPRGFVLTGADAGTSSSYETSMPGIFAVGDVRSGSVKRVASAVGEGSVVVQAVHRYLQDAVPAVAPEPIVAGA</sequence>
<keyword evidence="1" id="KW-0285">Flavoprotein</keyword>
<dbReference type="PRINTS" id="PR00368">
    <property type="entry name" value="FADPNR"/>
</dbReference>
<dbReference type="SUPFAM" id="SSF51905">
    <property type="entry name" value="FAD/NAD(P)-binding domain"/>
    <property type="match status" value="1"/>
</dbReference>
<dbReference type="EMBL" id="CADCWF010000012">
    <property type="protein sequence ID" value="CAA9535644.1"/>
    <property type="molecule type" value="Genomic_DNA"/>
</dbReference>
<dbReference type="Gene3D" id="2.60.120.10">
    <property type="entry name" value="Jelly Rolls"/>
    <property type="match status" value="1"/>
</dbReference>
<dbReference type="Pfam" id="PF00027">
    <property type="entry name" value="cNMP_binding"/>
    <property type="match status" value="1"/>
</dbReference>
<dbReference type="Gene3D" id="3.50.50.60">
    <property type="entry name" value="FAD/NAD(P)-binding domain"/>
    <property type="match status" value="2"/>
</dbReference>
<dbReference type="EC" id="1.8.1.9" evidence="4"/>
<dbReference type="Pfam" id="PF07992">
    <property type="entry name" value="Pyr_redox_2"/>
    <property type="match status" value="1"/>
</dbReference>
<dbReference type="InterPro" id="IPR014710">
    <property type="entry name" value="RmlC-like_jellyroll"/>
</dbReference>
<name>A0A6J4TZ08_9BACT</name>